<organism evidence="3 4">
    <name type="scientific">Beutenbergia cavernae (strain ATCC BAA-8 / DSM 12333 / CCUG 43141 / JCM 11478 / NBRC 16432 / NCIMB 13614 / HKI 0122)</name>
    <dbReference type="NCBI Taxonomy" id="471853"/>
    <lineage>
        <taxon>Bacteria</taxon>
        <taxon>Bacillati</taxon>
        <taxon>Actinomycetota</taxon>
        <taxon>Actinomycetes</taxon>
        <taxon>Micrococcales</taxon>
        <taxon>Beutenbergiaceae</taxon>
        <taxon>Beutenbergia</taxon>
    </lineage>
</organism>
<feature type="compositionally biased region" description="Low complexity" evidence="1">
    <location>
        <begin position="1"/>
        <end position="18"/>
    </location>
</feature>
<dbReference type="STRING" id="471853.Bcav_0927"/>
<evidence type="ECO:0000259" key="2">
    <source>
        <dbReference type="PROSITE" id="PS50995"/>
    </source>
</evidence>
<protein>
    <submittedName>
        <fullName evidence="3">Transcriptional regulator, MarR family</fullName>
    </submittedName>
</protein>
<dbReference type="Proteomes" id="UP000007962">
    <property type="component" value="Chromosome"/>
</dbReference>
<feature type="region of interest" description="Disordered" evidence="1">
    <location>
        <begin position="1"/>
        <end position="20"/>
    </location>
</feature>
<evidence type="ECO:0000313" key="4">
    <source>
        <dbReference type="Proteomes" id="UP000007962"/>
    </source>
</evidence>
<reference evidence="3 4" key="1">
    <citation type="journal article" date="2009" name="Stand. Genomic Sci.">
        <title>Complete genome sequence of Beutenbergia cavernae type strain (HKI 0122).</title>
        <authorList>
            <person name="Land M."/>
            <person name="Pukall R."/>
            <person name="Abt B."/>
            <person name="Goker M."/>
            <person name="Rohde M."/>
            <person name="Glavina Del Rio T."/>
            <person name="Tice H."/>
            <person name="Copeland A."/>
            <person name="Cheng J.F."/>
            <person name="Lucas S."/>
            <person name="Chen F."/>
            <person name="Nolan M."/>
            <person name="Bruce D."/>
            <person name="Goodwin L."/>
            <person name="Pitluck S."/>
            <person name="Ivanova N."/>
            <person name="Mavromatis K."/>
            <person name="Ovchinnikova G."/>
            <person name="Pati A."/>
            <person name="Chen A."/>
            <person name="Palaniappan K."/>
            <person name="Hauser L."/>
            <person name="Chang Y.J."/>
            <person name="Jefferies C.C."/>
            <person name="Saunders E."/>
            <person name="Brettin T."/>
            <person name="Detter J.C."/>
            <person name="Han C."/>
            <person name="Chain P."/>
            <person name="Bristow J."/>
            <person name="Eisen J.A."/>
            <person name="Markowitz V."/>
            <person name="Hugenholtz P."/>
            <person name="Kyrpides N.C."/>
            <person name="Klenk H.P."/>
            <person name="Lapidus A."/>
        </authorList>
    </citation>
    <scope>NUCLEOTIDE SEQUENCE [LARGE SCALE GENOMIC DNA]</scope>
    <source>
        <strain evidence="4">ATCC BAA-8 / DSM 12333 / NBRC 16432</strain>
    </source>
</reference>
<dbReference type="Gene3D" id="1.10.10.10">
    <property type="entry name" value="Winged helix-like DNA-binding domain superfamily/Winged helix DNA-binding domain"/>
    <property type="match status" value="1"/>
</dbReference>
<dbReference type="EMBL" id="CP001618">
    <property type="protein sequence ID" value="ACQ79188.1"/>
    <property type="molecule type" value="Genomic_DNA"/>
</dbReference>
<dbReference type="AlphaFoldDB" id="C5BZL6"/>
<gene>
    <name evidence="3" type="ordered locus">Bcav_0927</name>
</gene>
<feature type="domain" description="HTH marR-type" evidence="2">
    <location>
        <begin position="22"/>
        <end position="154"/>
    </location>
</feature>
<dbReference type="InterPro" id="IPR036390">
    <property type="entry name" value="WH_DNA-bd_sf"/>
</dbReference>
<dbReference type="PANTHER" id="PTHR33164">
    <property type="entry name" value="TRANSCRIPTIONAL REGULATOR, MARR FAMILY"/>
    <property type="match status" value="1"/>
</dbReference>
<evidence type="ECO:0000256" key="1">
    <source>
        <dbReference type="SAM" id="MobiDB-lite"/>
    </source>
</evidence>
<dbReference type="RefSeq" id="WP_012725968.1">
    <property type="nucleotide sequence ID" value="NC_012669.1"/>
</dbReference>
<sequence length="176" mass="18356">MTATPPLASASGASATTPPAEPVNLGWSLAMVLRSWQEHADHAVADVPHGTRGFHVLCVVTSGEPPTQVALAAALAIDRTVMTYLLDDLESAGLVERRADPRDRRARRIAPTAHGRRVLAAARRRVQAAEEVVLGGISPADRAALREALGAASLAIRAAAPGTEPCLAVESVLPSR</sequence>
<dbReference type="InterPro" id="IPR000835">
    <property type="entry name" value="HTH_MarR-typ"/>
</dbReference>
<evidence type="ECO:0000313" key="3">
    <source>
        <dbReference type="EMBL" id="ACQ79188.1"/>
    </source>
</evidence>
<proteinExistence type="predicted"/>
<dbReference type="GO" id="GO:0003700">
    <property type="term" value="F:DNA-binding transcription factor activity"/>
    <property type="evidence" value="ECO:0007669"/>
    <property type="project" value="InterPro"/>
</dbReference>
<dbReference type="GO" id="GO:0006950">
    <property type="term" value="P:response to stress"/>
    <property type="evidence" value="ECO:0007669"/>
    <property type="project" value="TreeGrafter"/>
</dbReference>
<dbReference type="Pfam" id="PF01047">
    <property type="entry name" value="MarR"/>
    <property type="match status" value="1"/>
</dbReference>
<dbReference type="SMART" id="SM00347">
    <property type="entry name" value="HTH_MARR"/>
    <property type="match status" value="1"/>
</dbReference>
<dbReference type="PRINTS" id="PR00598">
    <property type="entry name" value="HTHMARR"/>
</dbReference>
<dbReference type="KEGG" id="bcv:Bcav_0927"/>
<accession>C5BZL6</accession>
<dbReference type="PROSITE" id="PS50995">
    <property type="entry name" value="HTH_MARR_2"/>
    <property type="match status" value="1"/>
</dbReference>
<dbReference type="InterPro" id="IPR039422">
    <property type="entry name" value="MarR/SlyA-like"/>
</dbReference>
<dbReference type="OrthoDB" id="8635520at2"/>
<dbReference type="SUPFAM" id="SSF46785">
    <property type="entry name" value="Winged helix' DNA-binding domain"/>
    <property type="match status" value="1"/>
</dbReference>
<name>C5BZL6_BEUC1</name>
<dbReference type="PANTHER" id="PTHR33164:SF43">
    <property type="entry name" value="HTH-TYPE TRANSCRIPTIONAL REPRESSOR YETL"/>
    <property type="match status" value="1"/>
</dbReference>
<dbReference type="eggNOG" id="COG1846">
    <property type="taxonomic scope" value="Bacteria"/>
</dbReference>
<keyword evidence="4" id="KW-1185">Reference proteome</keyword>
<dbReference type="HOGENOM" id="CLU_083287_4_2_11"/>
<dbReference type="InterPro" id="IPR036388">
    <property type="entry name" value="WH-like_DNA-bd_sf"/>
</dbReference>